<proteinExistence type="predicted"/>
<sequence length="265" mass="29254">MFMPTVLLLTLGALGTSGTVLPKPNRGHDVSQLLDDYLAFVEPIMRAEGNIETEIGGVSDSPAFFVGQNSIEHHLKKVDHPKVQSLLENPSEPIPFSFSCEKGKLGDLSTLKRIGPAVETLTNVVKGGKILTLKGQYTLETMYAKFPNCKFSLANLPFKGQITLKATHNNFTSTLDFYSLGKYCRFGIYPTSLNGPLELKTVVNGTPYNKLFEQLLEYLIRKHPNDVTIIANSKLQSALDLIAFKSKSCGFLIDGVLQHIKNKHL</sequence>
<reference evidence="2" key="1">
    <citation type="journal article" date="2021" name="Mol. Ecol. Resour.">
        <title>Apolygus lucorum genome provides insights into omnivorousness and mesophyll feeding.</title>
        <authorList>
            <person name="Liu Y."/>
            <person name="Liu H."/>
            <person name="Wang H."/>
            <person name="Huang T."/>
            <person name="Liu B."/>
            <person name="Yang B."/>
            <person name="Yin L."/>
            <person name="Li B."/>
            <person name="Zhang Y."/>
            <person name="Zhang S."/>
            <person name="Jiang F."/>
            <person name="Zhang X."/>
            <person name="Ren Y."/>
            <person name="Wang B."/>
            <person name="Wang S."/>
            <person name="Lu Y."/>
            <person name="Wu K."/>
            <person name="Fan W."/>
            <person name="Wang G."/>
        </authorList>
    </citation>
    <scope>NUCLEOTIDE SEQUENCE</scope>
    <source>
        <strain evidence="2">12Hb</strain>
    </source>
</reference>
<gene>
    <name evidence="2" type="ORF">GE061_007009</name>
</gene>
<accession>A0A8S9WT26</accession>
<feature type="signal peptide" evidence="1">
    <location>
        <begin position="1"/>
        <end position="18"/>
    </location>
</feature>
<name>A0A8S9WT26_APOLU</name>
<feature type="chain" id="PRO_5035750503" evidence="1">
    <location>
        <begin position="19"/>
        <end position="265"/>
    </location>
</feature>
<keyword evidence="3" id="KW-1185">Reference proteome</keyword>
<evidence type="ECO:0000313" key="2">
    <source>
        <dbReference type="EMBL" id="KAF6198986.1"/>
    </source>
</evidence>
<evidence type="ECO:0000256" key="1">
    <source>
        <dbReference type="SAM" id="SignalP"/>
    </source>
</evidence>
<protein>
    <submittedName>
        <fullName evidence="2">Uncharacterized protein</fullName>
    </submittedName>
</protein>
<evidence type="ECO:0000313" key="3">
    <source>
        <dbReference type="Proteomes" id="UP000466442"/>
    </source>
</evidence>
<keyword evidence="1" id="KW-0732">Signal</keyword>
<comment type="caution">
    <text evidence="2">The sequence shown here is derived from an EMBL/GenBank/DDBJ whole genome shotgun (WGS) entry which is preliminary data.</text>
</comment>
<dbReference type="Proteomes" id="UP000466442">
    <property type="component" value="Unassembled WGS sequence"/>
</dbReference>
<dbReference type="EMBL" id="WIXP02000015">
    <property type="protein sequence ID" value="KAF6198986.1"/>
    <property type="molecule type" value="Genomic_DNA"/>
</dbReference>
<dbReference type="AlphaFoldDB" id="A0A8S9WT26"/>
<organism evidence="2 3">
    <name type="scientific">Apolygus lucorum</name>
    <name type="common">Small green plant bug</name>
    <name type="synonym">Lygocoris lucorum</name>
    <dbReference type="NCBI Taxonomy" id="248454"/>
    <lineage>
        <taxon>Eukaryota</taxon>
        <taxon>Metazoa</taxon>
        <taxon>Ecdysozoa</taxon>
        <taxon>Arthropoda</taxon>
        <taxon>Hexapoda</taxon>
        <taxon>Insecta</taxon>
        <taxon>Pterygota</taxon>
        <taxon>Neoptera</taxon>
        <taxon>Paraneoptera</taxon>
        <taxon>Hemiptera</taxon>
        <taxon>Heteroptera</taxon>
        <taxon>Panheteroptera</taxon>
        <taxon>Cimicomorpha</taxon>
        <taxon>Miridae</taxon>
        <taxon>Mirini</taxon>
        <taxon>Apolygus</taxon>
    </lineage>
</organism>